<name>A0AAD1E4S8_9PSED</name>
<dbReference type="EMBL" id="CP027750">
    <property type="protein sequence ID" value="AZE27545.1"/>
    <property type="molecule type" value="Genomic_DNA"/>
</dbReference>
<dbReference type="AlphaFoldDB" id="A0AAD1E4S8"/>
<dbReference type="Proteomes" id="UP000280455">
    <property type="component" value="Chromosome"/>
</dbReference>
<proteinExistence type="predicted"/>
<evidence type="ECO:0000313" key="2">
    <source>
        <dbReference type="Proteomes" id="UP000280455"/>
    </source>
</evidence>
<accession>A0AAD1E4S8</accession>
<protein>
    <submittedName>
        <fullName evidence="1">Uncharacterized protein</fullName>
    </submittedName>
</protein>
<gene>
    <name evidence="1" type="ORF">C4K07_0733</name>
</gene>
<reference evidence="1 2" key="1">
    <citation type="submission" date="2018-03" db="EMBL/GenBank/DDBJ databases">
        <title>Diversity of phytobeneficial traits revealed by whole-genome analysis of worldwide-isolated phenazine-producing Pseudomonas spp.</title>
        <authorList>
            <person name="Biessy A."/>
            <person name="Novinscak A."/>
            <person name="Blom J."/>
            <person name="Leger G."/>
            <person name="Thomashow L.S."/>
            <person name="Cazorla F.M."/>
            <person name="Josic D."/>
            <person name="Filion M."/>
        </authorList>
    </citation>
    <scope>NUCLEOTIDE SEQUENCE [LARGE SCALE GENOMIC DNA]</scope>
    <source>
        <strain evidence="1 2">ChPhzS24</strain>
    </source>
</reference>
<organism evidence="1 2">
    <name type="scientific">Pseudomonas chlororaphis subsp. aureofaciens</name>
    <dbReference type="NCBI Taxonomy" id="587851"/>
    <lineage>
        <taxon>Bacteria</taxon>
        <taxon>Pseudomonadati</taxon>
        <taxon>Pseudomonadota</taxon>
        <taxon>Gammaproteobacteria</taxon>
        <taxon>Pseudomonadales</taxon>
        <taxon>Pseudomonadaceae</taxon>
        <taxon>Pseudomonas</taxon>
    </lineage>
</organism>
<evidence type="ECO:0000313" key="1">
    <source>
        <dbReference type="EMBL" id="AZE27545.1"/>
    </source>
</evidence>
<sequence length="45" mass="5080">MRGVSCWGGYKGPCRHVLKIDLKPFVPTQTARQEETILSQPKLPI</sequence>